<keyword evidence="6" id="KW-0732">Signal</keyword>
<dbReference type="InterPro" id="IPR049713">
    <property type="entry name" value="Pr6Pr-like"/>
</dbReference>
<feature type="transmembrane region" description="Helical" evidence="5">
    <location>
        <begin position="104"/>
        <end position="123"/>
    </location>
</feature>
<sequence>MRPAVAVVRILVALTVLTAVAATALDTASRTPLNPLNFFGFFTIQGNILLAVILLITAGLSLARRPQGSGLVLARGAATGYIAIVGVVYNLLLAGLAGGVTLPWANTVMHVLFPLYGVLDWLLIGDRPPLPWRRLWVVVVYPIVWLVVVLVRGATDGWVPYPFLDPANGYGSVAAYVAAIAVAFVLAGALAWAVSRVHVLRIPATR</sequence>
<feature type="chain" id="PRO_5015699772" description="F420-dependent oxidoreductase" evidence="6">
    <location>
        <begin position="22"/>
        <end position="206"/>
    </location>
</feature>
<evidence type="ECO:0000256" key="1">
    <source>
        <dbReference type="ARBA" id="ARBA00004127"/>
    </source>
</evidence>
<keyword evidence="8" id="KW-1185">Reference proteome</keyword>
<dbReference type="InterPro" id="IPR006838">
    <property type="entry name" value="ADTRP_AIG1"/>
</dbReference>
<dbReference type="GO" id="GO:0016020">
    <property type="term" value="C:membrane"/>
    <property type="evidence" value="ECO:0007669"/>
    <property type="project" value="InterPro"/>
</dbReference>
<evidence type="ECO:0000256" key="4">
    <source>
        <dbReference type="ARBA" id="ARBA00023136"/>
    </source>
</evidence>
<comment type="subcellular location">
    <subcellularLocation>
        <location evidence="1">Endomembrane system</location>
        <topology evidence="1">Multi-pass membrane protein</topology>
    </subcellularLocation>
</comment>
<feature type="transmembrane region" description="Helical" evidence="5">
    <location>
        <begin position="38"/>
        <end position="60"/>
    </location>
</feature>
<dbReference type="NCBIfam" id="NF038065">
    <property type="entry name" value="Pr6Pr"/>
    <property type="match status" value="1"/>
</dbReference>
<evidence type="ECO:0000313" key="8">
    <source>
        <dbReference type="Proteomes" id="UP000241085"/>
    </source>
</evidence>
<evidence type="ECO:0000256" key="5">
    <source>
        <dbReference type="SAM" id="Phobius"/>
    </source>
</evidence>
<dbReference type="Proteomes" id="UP000241085">
    <property type="component" value="Unassembled WGS sequence"/>
</dbReference>
<feature type="transmembrane region" description="Helical" evidence="5">
    <location>
        <begin position="135"/>
        <end position="153"/>
    </location>
</feature>
<evidence type="ECO:0000256" key="6">
    <source>
        <dbReference type="SAM" id="SignalP"/>
    </source>
</evidence>
<comment type="caution">
    <text evidence="7">The sequence shown here is derived from an EMBL/GenBank/DDBJ whole genome shotgun (WGS) entry which is preliminary data.</text>
</comment>
<gene>
    <name evidence="7" type="ORF">C1I63_10530</name>
</gene>
<evidence type="ECO:0000256" key="3">
    <source>
        <dbReference type="ARBA" id="ARBA00022989"/>
    </source>
</evidence>
<keyword evidence="3 5" id="KW-1133">Transmembrane helix</keyword>
<keyword evidence="2 5" id="KW-0812">Transmembrane</keyword>
<feature type="transmembrane region" description="Helical" evidence="5">
    <location>
        <begin position="72"/>
        <end position="92"/>
    </location>
</feature>
<reference evidence="7 8" key="1">
    <citation type="submission" date="2018-03" db="EMBL/GenBank/DDBJ databases">
        <title>Bacteriophage NCPPB3778 and a type I-E CRISPR drive the evolution of the US Biological Select Agent, Rathayibacter toxicus.</title>
        <authorList>
            <person name="Davis E.W.II."/>
            <person name="Tabima J.F."/>
            <person name="Weisberg A.J."/>
            <person name="Dantas Lopes L."/>
            <person name="Wiseman M.S."/>
            <person name="Wiseman M.S."/>
            <person name="Pupko T."/>
            <person name="Belcher M.S."/>
            <person name="Sechler A.J."/>
            <person name="Tancos M.A."/>
            <person name="Schroeder B.K."/>
            <person name="Murray T.D."/>
            <person name="Luster D.G."/>
            <person name="Schneider W.L."/>
            <person name="Rogers E."/>
            <person name="Andreote F.D."/>
            <person name="Grunwald N.J."/>
            <person name="Putnam M.L."/>
            <person name="Chang J.H."/>
        </authorList>
    </citation>
    <scope>NUCLEOTIDE SEQUENCE [LARGE SCALE GENOMIC DNA]</scope>
    <source>
        <strain evidence="7 8">DSM 15933</strain>
    </source>
</reference>
<dbReference type="Pfam" id="PF04750">
    <property type="entry name" value="Far-17a_AIG1"/>
    <property type="match status" value="1"/>
</dbReference>
<dbReference type="GO" id="GO:0012505">
    <property type="term" value="C:endomembrane system"/>
    <property type="evidence" value="ECO:0007669"/>
    <property type="project" value="UniProtKB-SubCell"/>
</dbReference>
<dbReference type="EMBL" id="PZPL01000001">
    <property type="protein sequence ID" value="PTL73244.1"/>
    <property type="molecule type" value="Genomic_DNA"/>
</dbReference>
<evidence type="ECO:0000313" key="7">
    <source>
        <dbReference type="EMBL" id="PTL73244.1"/>
    </source>
</evidence>
<feature type="signal peptide" evidence="6">
    <location>
        <begin position="1"/>
        <end position="21"/>
    </location>
</feature>
<name>A0A2T4UUN4_9MICO</name>
<evidence type="ECO:0000256" key="2">
    <source>
        <dbReference type="ARBA" id="ARBA00022692"/>
    </source>
</evidence>
<evidence type="ECO:0008006" key="9">
    <source>
        <dbReference type="Google" id="ProtNLM"/>
    </source>
</evidence>
<accession>A0A2T4UUN4</accession>
<organism evidence="7 8">
    <name type="scientific">Rathayibacter caricis DSM 15933</name>
    <dbReference type="NCBI Taxonomy" id="1328867"/>
    <lineage>
        <taxon>Bacteria</taxon>
        <taxon>Bacillati</taxon>
        <taxon>Actinomycetota</taxon>
        <taxon>Actinomycetes</taxon>
        <taxon>Micrococcales</taxon>
        <taxon>Microbacteriaceae</taxon>
        <taxon>Rathayibacter</taxon>
    </lineage>
</organism>
<proteinExistence type="predicted"/>
<dbReference type="RefSeq" id="WP_107574744.1">
    <property type="nucleotide sequence ID" value="NZ_PZPL01000001.1"/>
</dbReference>
<dbReference type="AlphaFoldDB" id="A0A2T4UUN4"/>
<protein>
    <recommendedName>
        <fullName evidence="9">F420-dependent oxidoreductase</fullName>
    </recommendedName>
</protein>
<keyword evidence="4 5" id="KW-0472">Membrane</keyword>
<feature type="transmembrane region" description="Helical" evidence="5">
    <location>
        <begin position="173"/>
        <end position="194"/>
    </location>
</feature>